<dbReference type="AlphaFoldDB" id="A0AAV2IL28"/>
<evidence type="ECO:0000313" key="3">
    <source>
        <dbReference type="Proteomes" id="UP001497497"/>
    </source>
</evidence>
<gene>
    <name evidence="2" type="ORF">GSLYS_00019734001</name>
</gene>
<feature type="compositionally biased region" description="Basic and acidic residues" evidence="1">
    <location>
        <begin position="37"/>
        <end position="63"/>
    </location>
</feature>
<feature type="compositionally biased region" description="Polar residues" evidence="1">
    <location>
        <begin position="64"/>
        <end position="74"/>
    </location>
</feature>
<reference evidence="2 3" key="1">
    <citation type="submission" date="2024-04" db="EMBL/GenBank/DDBJ databases">
        <authorList>
            <consortium name="Genoscope - CEA"/>
            <person name="William W."/>
        </authorList>
    </citation>
    <scope>NUCLEOTIDE SEQUENCE [LARGE SCALE GENOMIC DNA]</scope>
</reference>
<keyword evidence="3" id="KW-1185">Reference proteome</keyword>
<dbReference type="Proteomes" id="UP001497497">
    <property type="component" value="Unassembled WGS sequence"/>
</dbReference>
<dbReference type="SUPFAM" id="SSF47986">
    <property type="entry name" value="DEATH domain"/>
    <property type="match status" value="1"/>
</dbReference>
<comment type="caution">
    <text evidence="2">The sequence shown here is derived from an EMBL/GenBank/DDBJ whole genome shotgun (WGS) entry which is preliminary data.</text>
</comment>
<dbReference type="EMBL" id="CAXITT010000801">
    <property type="protein sequence ID" value="CAL1546357.1"/>
    <property type="molecule type" value="Genomic_DNA"/>
</dbReference>
<feature type="region of interest" description="Disordered" evidence="1">
    <location>
        <begin position="1"/>
        <end position="77"/>
    </location>
</feature>
<evidence type="ECO:0000256" key="1">
    <source>
        <dbReference type="SAM" id="MobiDB-lite"/>
    </source>
</evidence>
<sequence length="509" mass="56018">MSDHQHMQASVSRFRSFPMTHQKDEQHVKNPVFSVHASRENSRIIPKDRFDEPKLKGNDKEENNTQLSRNTARNGQKEDLENIVAKTSIKNNEVLTSSSLESAAVDPREDTSLKLCVEESPDPTRSENVLETHIDDNSEIRLMSDFVTMSEHHSELELLNSSVLLGSSNHQIAETKALSTRGKSHCSYVPPSPIDTREDFVSVHKKETGNPTGKRTQPLSSIKSNIRIGSVDYLTMGESPVECLQHSKLAHIQGRRNDVTRVDPLSLSAYLMDNRVFLPENTIRGDSGNDQSSPTPMDTSALSTTETPITSPKQDEPIPKWLADIISAVGSSSPVNASKPDTPLHLNIHYDATVHNVTIPSTQYCAINNSSITASNEPPVAAASKIGSETKRDVTSVRGRKEPLPPEEAALILKHYHYLKNELDATAVVEHLCAEGIFDSDDKRDVLAPSSSKRKSHVLLQKLLNAGTGDAFDVFVEIVEEVQPCVSDKLNVASGVAGRTRSKKNCCVQ</sequence>
<feature type="region of interest" description="Disordered" evidence="1">
    <location>
        <begin position="281"/>
        <end position="316"/>
    </location>
</feature>
<accession>A0AAV2IL28</accession>
<organism evidence="2 3">
    <name type="scientific">Lymnaea stagnalis</name>
    <name type="common">Great pond snail</name>
    <name type="synonym">Helix stagnalis</name>
    <dbReference type="NCBI Taxonomy" id="6523"/>
    <lineage>
        <taxon>Eukaryota</taxon>
        <taxon>Metazoa</taxon>
        <taxon>Spiralia</taxon>
        <taxon>Lophotrochozoa</taxon>
        <taxon>Mollusca</taxon>
        <taxon>Gastropoda</taxon>
        <taxon>Heterobranchia</taxon>
        <taxon>Euthyneura</taxon>
        <taxon>Panpulmonata</taxon>
        <taxon>Hygrophila</taxon>
        <taxon>Lymnaeoidea</taxon>
        <taxon>Lymnaeidae</taxon>
        <taxon>Lymnaea</taxon>
    </lineage>
</organism>
<proteinExistence type="predicted"/>
<dbReference type="Gene3D" id="1.10.533.10">
    <property type="entry name" value="Death Domain, Fas"/>
    <property type="match status" value="1"/>
</dbReference>
<dbReference type="InterPro" id="IPR011029">
    <property type="entry name" value="DEATH-like_dom_sf"/>
</dbReference>
<evidence type="ECO:0000313" key="2">
    <source>
        <dbReference type="EMBL" id="CAL1546357.1"/>
    </source>
</evidence>
<name>A0AAV2IL28_LYMST</name>
<dbReference type="CDD" id="cd01671">
    <property type="entry name" value="CARD"/>
    <property type="match status" value="1"/>
</dbReference>
<feature type="compositionally biased region" description="Polar residues" evidence="1">
    <location>
        <begin position="288"/>
        <end position="312"/>
    </location>
</feature>
<evidence type="ECO:0008006" key="4">
    <source>
        <dbReference type="Google" id="ProtNLM"/>
    </source>
</evidence>
<protein>
    <recommendedName>
        <fullName evidence="4">CARD domain-containing protein</fullName>
    </recommendedName>
</protein>